<feature type="domain" description="SnoaL-like" evidence="1">
    <location>
        <begin position="232"/>
        <end position="338"/>
    </location>
</feature>
<comment type="caution">
    <text evidence="2">The sequence shown here is derived from an EMBL/GenBank/DDBJ whole genome shotgun (WGS) entry which is preliminary data.</text>
</comment>
<reference evidence="2 3" key="1">
    <citation type="journal article" date="2024" name="Commun. Biol.">
        <title>Comparative genomic analysis of thermophilic fungi reveals convergent evolutionary adaptations and gene losses.</title>
        <authorList>
            <person name="Steindorff A.S."/>
            <person name="Aguilar-Pontes M.V."/>
            <person name="Robinson A.J."/>
            <person name="Andreopoulos B."/>
            <person name="LaButti K."/>
            <person name="Kuo A."/>
            <person name="Mondo S."/>
            <person name="Riley R."/>
            <person name="Otillar R."/>
            <person name="Haridas S."/>
            <person name="Lipzen A."/>
            <person name="Grimwood J."/>
            <person name="Schmutz J."/>
            <person name="Clum A."/>
            <person name="Reid I.D."/>
            <person name="Moisan M.C."/>
            <person name="Butler G."/>
            <person name="Nguyen T.T.M."/>
            <person name="Dewar K."/>
            <person name="Conant G."/>
            <person name="Drula E."/>
            <person name="Henrissat B."/>
            <person name="Hansel C."/>
            <person name="Singer S."/>
            <person name="Hutchinson M.I."/>
            <person name="de Vries R.P."/>
            <person name="Natvig D.O."/>
            <person name="Powell A.J."/>
            <person name="Tsang A."/>
            <person name="Grigoriev I.V."/>
        </authorList>
    </citation>
    <scope>NUCLEOTIDE SEQUENCE [LARGE SCALE GENOMIC DNA]</scope>
    <source>
        <strain evidence="2 3">ATCC 24622</strain>
    </source>
</reference>
<dbReference type="EMBL" id="JAZHXJ010000139">
    <property type="protein sequence ID" value="KAL1872315.1"/>
    <property type="molecule type" value="Genomic_DNA"/>
</dbReference>
<evidence type="ECO:0000313" key="2">
    <source>
        <dbReference type="EMBL" id="KAL1872315.1"/>
    </source>
</evidence>
<accession>A0ABR3X905</accession>
<dbReference type="PANTHER" id="PTHR38436:SF3">
    <property type="entry name" value="CARBOXYMETHYLENEBUTENOLIDASE-RELATED"/>
    <property type="match status" value="1"/>
</dbReference>
<evidence type="ECO:0000313" key="3">
    <source>
        <dbReference type="Proteomes" id="UP001586593"/>
    </source>
</evidence>
<dbReference type="InterPro" id="IPR009959">
    <property type="entry name" value="Cyclase_SnoaL-like"/>
</dbReference>
<evidence type="ECO:0000259" key="1">
    <source>
        <dbReference type="Pfam" id="PF12680"/>
    </source>
</evidence>
<dbReference type="SUPFAM" id="SSF54427">
    <property type="entry name" value="NTF2-like"/>
    <property type="match status" value="1"/>
</dbReference>
<dbReference type="InterPro" id="IPR032710">
    <property type="entry name" value="NTF2-like_dom_sf"/>
</dbReference>
<dbReference type="Proteomes" id="UP001586593">
    <property type="component" value="Unassembled WGS sequence"/>
</dbReference>
<gene>
    <name evidence="2" type="ORF">VTK73DRAFT_1546</name>
</gene>
<sequence length="420" mass="47165">MFAPSSTPAPPLPEPRFSEVQPSILLLPPLSRRGQGPGLIVLCPEVEDPLAIVDGVPWVLVKWAEEGYAVIGIQPRALVDASASLRHALEALSACDGCTSDKIGIVSYGAELWNSLASAVQATKEIVATVVYADATEQAQIARSPIPILQHLAGTSTTGDGRSIERSSAEGITRYWYPSRTSFRFAVPFQEDFHYATEAVSHTRSLTFLKPLMQGPYFDLETIWDEHTYYEFEDRSVEHTMSTMVQEPYVNHIPTMTGGVGRTRLSNFYRHHFIFNNSPDTELELISRTVGIDRVVDEFIYKFTHNSYVDWMLPGIPPTGKKVEVPFTAIVNIRGDRLYHEHIAWDQACALAQLDLLPEYLPFPYPIPGNGVDEKTEPGKYEYRLPVAGIETARKLRERNAVPSNQMFDFRIRERKPTPE</sequence>
<protein>
    <recommendedName>
        <fullName evidence="1">SnoaL-like domain-containing protein</fullName>
    </recommendedName>
</protein>
<keyword evidence="3" id="KW-1185">Reference proteome</keyword>
<dbReference type="Pfam" id="PF12680">
    <property type="entry name" value="SnoaL_2"/>
    <property type="match status" value="1"/>
</dbReference>
<dbReference type="InterPro" id="IPR037401">
    <property type="entry name" value="SnoaL-like"/>
</dbReference>
<name>A0ABR3X905_9PEZI</name>
<dbReference type="PANTHER" id="PTHR38436">
    <property type="entry name" value="POLYKETIDE CYCLASE SNOAL-LIKE DOMAIN"/>
    <property type="match status" value="1"/>
</dbReference>
<proteinExistence type="predicted"/>
<dbReference type="Gene3D" id="3.10.450.50">
    <property type="match status" value="1"/>
</dbReference>
<organism evidence="2 3">
    <name type="scientific">Phialemonium thermophilum</name>
    <dbReference type="NCBI Taxonomy" id="223376"/>
    <lineage>
        <taxon>Eukaryota</taxon>
        <taxon>Fungi</taxon>
        <taxon>Dikarya</taxon>
        <taxon>Ascomycota</taxon>
        <taxon>Pezizomycotina</taxon>
        <taxon>Sordariomycetes</taxon>
        <taxon>Sordariomycetidae</taxon>
        <taxon>Cephalothecales</taxon>
        <taxon>Cephalothecaceae</taxon>
        <taxon>Phialemonium</taxon>
    </lineage>
</organism>